<dbReference type="Gene3D" id="1.10.10.60">
    <property type="entry name" value="Homeodomain-like"/>
    <property type="match status" value="1"/>
</dbReference>
<feature type="region of interest" description="Disordered" evidence="1">
    <location>
        <begin position="198"/>
        <end position="259"/>
    </location>
</feature>
<protein>
    <recommendedName>
        <fullName evidence="2">Myb/SANT-like DNA-binding domain-containing protein</fullName>
    </recommendedName>
</protein>
<proteinExistence type="predicted"/>
<feature type="domain" description="Myb/SANT-like DNA-binding" evidence="2">
    <location>
        <begin position="268"/>
        <end position="346"/>
    </location>
</feature>
<dbReference type="EMBL" id="BFEA01000075">
    <property type="protein sequence ID" value="GBG66507.1"/>
    <property type="molecule type" value="Genomic_DNA"/>
</dbReference>
<keyword evidence="4" id="KW-1185">Reference proteome</keyword>
<evidence type="ECO:0000313" key="3">
    <source>
        <dbReference type="EMBL" id="GBG66507.1"/>
    </source>
</evidence>
<comment type="caution">
    <text evidence="3">The sequence shown here is derived from an EMBL/GenBank/DDBJ whole genome shotgun (WGS) entry which is preliminary data.</text>
</comment>
<dbReference type="AlphaFoldDB" id="A0A388K902"/>
<evidence type="ECO:0000256" key="1">
    <source>
        <dbReference type="SAM" id="MobiDB-lite"/>
    </source>
</evidence>
<evidence type="ECO:0000259" key="2">
    <source>
        <dbReference type="Pfam" id="PF13837"/>
    </source>
</evidence>
<feature type="region of interest" description="Disordered" evidence="1">
    <location>
        <begin position="121"/>
        <end position="184"/>
    </location>
</feature>
<evidence type="ECO:0000313" key="4">
    <source>
        <dbReference type="Proteomes" id="UP000265515"/>
    </source>
</evidence>
<reference evidence="3 4" key="1">
    <citation type="journal article" date="2018" name="Cell">
        <title>The Chara Genome: Secondary Complexity and Implications for Plant Terrestrialization.</title>
        <authorList>
            <person name="Nishiyama T."/>
            <person name="Sakayama H."/>
            <person name="Vries J.D."/>
            <person name="Buschmann H."/>
            <person name="Saint-Marcoux D."/>
            <person name="Ullrich K.K."/>
            <person name="Haas F.B."/>
            <person name="Vanderstraeten L."/>
            <person name="Becker D."/>
            <person name="Lang D."/>
            <person name="Vosolsobe S."/>
            <person name="Rombauts S."/>
            <person name="Wilhelmsson P.K.I."/>
            <person name="Janitza P."/>
            <person name="Kern R."/>
            <person name="Heyl A."/>
            <person name="Rumpler F."/>
            <person name="Villalobos L.I.A.C."/>
            <person name="Clay J.M."/>
            <person name="Skokan R."/>
            <person name="Toyoda A."/>
            <person name="Suzuki Y."/>
            <person name="Kagoshima H."/>
            <person name="Schijlen E."/>
            <person name="Tajeshwar N."/>
            <person name="Catarino B."/>
            <person name="Hetherington A.J."/>
            <person name="Saltykova A."/>
            <person name="Bonnot C."/>
            <person name="Breuninger H."/>
            <person name="Symeonidi A."/>
            <person name="Radhakrishnan G.V."/>
            <person name="Van Nieuwerburgh F."/>
            <person name="Deforce D."/>
            <person name="Chang C."/>
            <person name="Karol K.G."/>
            <person name="Hedrich R."/>
            <person name="Ulvskov P."/>
            <person name="Glockner G."/>
            <person name="Delwiche C.F."/>
            <person name="Petrasek J."/>
            <person name="Van de Peer Y."/>
            <person name="Friml J."/>
            <person name="Beilby M."/>
            <person name="Dolan L."/>
            <person name="Kohara Y."/>
            <person name="Sugano S."/>
            <person name="Fujiyama A."/>
            <person name="Delaux P.-M."/>
            <person name="Quint M."/>
            <person name="TheiBen G."/>
            <person name="Hagemann M."/>
            <person name="Harholt J."/>
            <person name="Dunand C."/>
            <person name="Zachgo S."/>
            <person name="Langdale J."/>
            <person name="Maumus F."/>
            <person name="Straeten D.V.D."/>
            <person name="Gould S.B."/>
            <person name="Rensing S.A."/>
        </authorList>
    </citation>
    <scope>NUCLEOTIDE SEQUENCE [LARGE SCALE GENOMIC DNA]</scope>
    <source>
        <strain evidence="3 4">S276</strain>
    </source>
</reference>
<dbReference type="Gramene" id="GBG66507">
    <property type="protein sequence ID" value="GBG66507"/>
    <property type="gene ID" value="CBR_g63090"/>
</dbReference>
<accession>A0A388K902</accession>
<feature type="compositionally biased region" description="Acidic residues" evidence="1">
    <location>
        <begin position="208"/>
        <end position="223"/>
    </location>
</feature>
<dbReference type="Proteomes" id="UP000265515">
    <property type="component" value="Unassembled WGS sequence"/>
</dbReference>
<organism evidence="3 4">
    <name type="scientific">Chara braunii</name>
    <name type="common">Braun's stonewort</name>
    <dbReference type="NCBI Taxonomy" id="69332"/>
    <lineage>
        <taxon>Eukaryota</taxon>
        <taxon>Viridiplantae</taxon>
        <taxon>Streptophyta</taxon>
        <taxon>Charophyceae</taxon>
        <taxon>Charales</taxon>
        <taxon>Characeae</taxon>
        <taxon>Chara</taxon>
    </lineage>
</organism>
<name>A0A388K902_CHABU</name>
<dbReference type="Pfam" id="PF13837">
    <property type="entry name" value="Myb_DNA-bind_4"/>
    <property type="match status" value="1"/>
</dbReference>
<sequence length="475" mass="52667">MLYAHLPSHEIPLMSTDDECEDVRSSVVPLGSGSTKDWVGTQSFSGRQAETPWSYTSMLNEGLCCDDGNAGVDLTFQLSTSSGVVVTHTHIINPHPDGDCDEQTWVARCGARDGRQAQALRDSGGNRYLSSMASAGGGGSGDHRPEWMRSSPAPGSGSRTPRRRQQQDYASATGADALRPHGTESMMKGVQRLDVNEGDDAADHEPYDNDDMDGDEGYNSEELPDIRPFGRKAKGGRGVGRKGSTTRNRTDKKMDDDTCGSDGEGAINFWSVGDTIVLVRAKRDQDLYFSSMGHNFGCMKTREWKWEHWEDVRLRLDKAGVTRKVVDCGKKWDKLMQQFKKVHKFQQLSSGRDYFKLLLVASIWLMRMAGDDLRSHYEAFYFAKLMAKPTLIASMYRSCEHRRSVVRATNVVTERLGKANATLGEYPKYIPDWEICGIVFGFDASIAGQDDAKRLDWLGGGPLEDDKADDGKDDA</sequence>
<gene>
    <name evidence="3" type="ORF">CBR_g63090</name>
</gene>
<dbReference type="InterPro" id="IPR044822">
    <property type="entry name" value="Myb_DNA-bind_4"/>
</dbReference>